<keyword evidence="1 5" id="KW-0963">Cytoplasm</keyword>
<dbReference type="GO" id="GO:0030798">
    <property type="term" value="F:trans-aconitate 2-methyltransferase activity"/>
    <property type="evidence" value="ECO:0007669"/>
    <property type="project" value="UniProtKB-UniRule"/>
</dbReference>
<evidence type="ECO:0000259" key="6">
    <source>
        <dbReference type="Pfam" id="PF13649"/>
    </source>
</evidence>
<dbReference type="PANTHER" id="PTHR43861:SF1">
    <property type="entry name" value="TRANS-ACONITATE 2-METHYLTRANSFERASE"/>
    <property type="match status" value="1"/>
</dbReference>
<proteinExistence type="inferred from homology"/>
<evidence type="ECO:0000256" key="5">
    <source>
        <dbReference type="HAMAP-Rule" id="MF_00560"/>
    </source>
</evidence>
<dbReference type="Gene3D" id="3.40.50.150">
    <property type="entry name" value="Vaccinia Virus protein VP39"/>
    <property type="match status" value="1"/>
</dbReference>
<comment type="caution">
    <text evidence="7">The sequence shown here is derived from an EMBL/GenBank/DDBJ whole genome shotgun (WGS) entry which is preliminary data.</text>
</comment>
<dbReference type="AlphaFoldDB" id="A0A1E7KMV8"/>
<comment type="subcellular location">
    <subcellularLocation>
        <location evidence="5">Cytoplasm</location>
    </subcellularLocation>
</comment>
<gene>
    <name evidence="5" type="primary">tam</name>
    <name evidence="7" type="ORF">AN216_03595</name>
</gene>
<dbReference type="EC" id="2.1.1.144" evidence="5"/>
<dbReference type="InterPro" id="IPR041698">
    <property type="entry name" value="Methyltransf_25"/>
</dbReference>
<dbReference type="PANTHER" id="PTHR43861">
    <property type="entry name" value="TRANS-ACONITATE 2-METHYLTRANSFERASE-RELATED"/>
    <property type="match status" value="1"/>
</dbReference>
<evidence type="ECO:0000313" key="7">
    <source>
        <dbReference type="EMBL" id="OEV05319.1"/>
    </source>
</evidence>
<dbReference type="InterPro" id="IPR023149">
    <property type="entry name" value="Trans_acon_MeTrfase_C"/>
</dbReference>
<dbReference type="InterPro" id="IPR023506">
    <property type="entry name" value="Trans-aconitate_MeTrfase"/>
</dbReference>
<dbReference type="SUPFAM" id="SSF53335">
    <property type="entry name" value="S-adenosyl-L-methionine-dependent methyltransferases"/>
    <property type="match status" value="1"/>
</dbReference>
<sequence>MRPAGPAGPASGPAHWNPAQYARYATHRARPFHELLARVPPLPGAPPRVADLGCGAGGPSAQLLRRWPDAHVTGYDSSPSMLSEAVRDHAGPTEAGGSLDFVRADLADWPGPRRETFDLIISNAALHWLPGHTVRFADWLDALPAGGVLAFQVPGNFTAPSHTILAELRDAPRWRDRLGTPARNTVWEPGEYLAELARLGCDVDAWETTYQQVLPGEDAVLEWVRGTTLRPVLTLLADEPEARAAFLEEYAARLREAYPRRAYGTVYPFRRIFVVAVRR</sequence>
<evidence type="ECO:0000256" key="3">
    <source>
        <dbReference type="ARBA" id="ARBA00022679"/>
    </source>
</evidence>
<comment type="function">
    <text evidence="5">Catalyzes the S-adenosylmethionine monomethyl esterification of trans-aconitate.</text>
</comment>
<dbReference type="InterPro" id="IPR029063">
    <property type="entry name" value="SAM-dependent_MTases_sf"/>
</dbReference>
<organism evidence="7 8">
    <name type="scientific">Streptomyces oceani</name>
    <dbReference type="NCBI Taxonomy" id="1075402"/>
    <lineage>
        <taxon>Bacteria</taxon>
        <taxon>Bacillati</taxon>
        <taxon>Actinomycetota</taxon>
        <taxon>Actinomycetes</taxon>
        <taxon>Kitasatosporales</taxon>
        <taxon>Streptomycetaceae</taxon>
        <taxon>Streptomyces</taxon>
    </lineage>
</organism>
<dbReference type="GO" id="GO:0017000">
    <property type="term" value="P:antibiotic biosynthetic process"/>
    <property type="evidence" value="ECO:0007669"/>
    <property type="project" value="UniProtKB-ARBA"/>
</dbReference>
<keyword evidence="3 5" id="KW-0808">Transferase</keyword>
<comment type="catalytic activity">
    <reaction evidence="5">
        <text>trans-aconitate + S-adenosyl-L-methionine = (E)-3-(methoxycarbonyl)pent-2-enedioate + S-adenosyl-L-homocysteine</text>
        <dbReference type="Rhea" id="RHEA:14969"/>
        <dbReference type="ChEBI" id="CHEBI:15708"/>
        <dbReference type="ChEBI" id="CHEBI:57470"/>
        <dbReference type="ChEBI" id="CHEBI:57856"/>
        <dbReference type="ChEBI" id="CHEBI:59789"/>
        <dbReference type="EC" id="2.1.1.144"/>
    </reaction>
</comment>
<dbReference type="Pfam" id="PF13649">
    <property type="entry name" value="Methyltransf_25"/>
    <property type="match status" value="1"/>
</dbReference>
<protein>
    <recommendedName>
        <fullName evidence="5">Trans-aconitate 2-methyltransferase</fullName>
        <ecNumber evidence="5">2.1.1.144</ecNumber>
    </recommendedName>
</protein>
<dbReference type="CDD" id="cd02440">
    <property type="entry name" value="AdoMet_MTases"/>
    <property type="match status" value="1"/>
</dbReference>
<evidence type="ECO:0000256" key="4">
    <source>
        <dbReference type="ARBA" id="ARBA00022691"/>
    </source>
</evidence>
<reference evidence="7 8" key="1">
    <citation type="journal article" date="2016" name="Front. Microbiol.">
        <title>Comparative Genomics Analysis of Streptomyces Species Reveals Their Adaptation to the Marine Environment and Their Diversity at the Genomic Level.</title>
        <authorList>
            <person name="Tian X."/>
            <person name="Zhang Z."/>
            <person name="Yang T."/>
            <person name="Chen M."/>
            <person name="Li J."/>
            <person name="Chen F."/>
            <person name="Yang J."/>
            <person name="Li W."/>
            <person name="Zhang B."/>
            <person name="Zhang Z."/>
            <person name="Wu J."/>
            <person name="Zhang C."/>
            <person name="Long L."/>
            <person name="Xiao J."/>
        </authorList>
    </citation>
    <scope>NUCLEOTIDE SEQUENCE [LARGE SCALE GENOMIC DNA]</scope>
    <source>
        <strain evidence="7 8">SCSIO 02100</strain>
    </source>
</reference>
<dbReference type="GO" id="GO:0005737">
    <property type="term" value="C:cytoplasm"/>
    <property type="evidence" value="ECO:0007669"/>
    <property type="project" value="UniProtKB-SubCell"/>
</dbReference>
<dbReference type="HAMAP" id="MF_00560">
    <property type="entry name" value="Tran_acon_Me_trans"/>
    <property type="match status" value="1"/>
</dbReference>
<dbReference type="Proteomes" id="UP000176101">
    <property type="component" value="Unassembled WGS sequence"/>
</dbReference>
<dbReference type="GO" id="GO:0032259">
    <property type="term" value="P:methylation"/>
    <property type="evidence" value="ECO:0007669"/>
    <property type="project" value="UniProtKB-KW"/>
</dbReference>
<evidence type="ECO:0000313" key="8">
    <source>
        <dbReference type="Proteomes" id="UP000176101"/>
    </source>
</evidence>
<dbReference type="Gene3D" id="1.10.150.290">
    <property type="entry name" value="S-adenosyl-L-methionine-dependent methyltransferases"/>
    <property type="match status" value="1"/>
</dbReference>
<feature type="domain" description="Methyltransferase" evidence="6">
    <location>
        <begin position="49"/>
        <end position="147"/>
    </location>
</feature>
<name>A0A1E7KMV8_9ACTN</name>
<keyword evidence="2 5" id="KW-0489">Methyltransferase</keyword>
<keyword evidence="4 5" id="KW-0949">S-adenosyl-L-methionine</keyword>
<dbReference type="STRING" id="1075402.AN216_03595"/>
<evidence type="ECO:0000256" key="2">
    <source>
        <dbReference type="ARBA" id="ARBA00022603"/>
    </source>
</evidence>
<accession>A0A1E7KMV8</accession>
<comment type="similarity">
    <text evidence="5">Belongs to the methyltransferase superfamily. Tam family.</text>
</comment>
<dbReference type="PATRIC" id="fig|1075402.3.peg.3364"/>
<evidence type="ECO:0000256" key="1">
    <source>
        <dbReference type="ARBA" id="ARBA00022490"/>
    </source>
</evidence>
<dbReference type="EMBL" id="LJGU01000101">
    <property type="protein sequence ID" value="OEV05319.1"/>
    <property type="molecule type" value="Genomic_DNA"/>
</dbReference>
<keyword evidence="8" id="KW-1185">Reference proteome</keyword>